<protein>
    <submittedName>
        <fullName evidence="2">Uncharacterized protein</fullName>
    </submittedName>
</protein>
<feature type="compositionally biased region" description="Polar residues" evidence="1">
    <location>
        <begin position="54"/>
        <end position="76"/>
    </location>
</feature>
<feature type="compositionally biased region" description="Low complexity" evidence="1">
    <location>
        <begin position="39"/>
        <end position="52"/>
    </location>
</feature>
<gene>
    <name evidence="2" type="ORF">ERS007703_01850</name>
</gene>
<feature type="compositionally biased region" description="Basic and acidic residues" evidence="1">
    <location>
        <begin position="111"/>
        <end position="122"/>
    </location>
</feature>
<evidence type="ECO:0000313" key="2">
    <source>
        <dbReference type="EMBL" id="COV67853.1"/>
    </source>
</evidence>
<reference evidence="3" key="1">
    <citation type="submission" date="2015-03" db="EMBL/GenBank/DDBJ databases">
        <authorList>
            <consortium name="Pathogen Informatics"/>
        </authorList>
    </citation>
    <scope>NUCLEOTIDE SEQUENCE [LARGE SCALE GENOMIC DNA]</scope>
    <source>
        <strain evidence="3">K00500041</strain>
    </source>
</reference>
<accession>A0A0U0UG03</accession>
<feature type="region of interest" description="Disordered" evidence="1">
    <location>
        <begin position="39"/>
        <end position="122"/>
    </location>
</feature>
<feature type="compositionally biased region" description="Polar residues" evidence="1">
    <location>
        <begin position="88"/>
        <end position="109"/>
    </location>
</feature>
<organism evidence="2 3">
    <name type="scientific">Mycobacterium tuberculosis</name>
    <dbReference type="NCBI Taxonomy" id="1773"/>
    <lineage>
        <taxon>Bacteria</taxon>
        <taxon>Bacillati</taxon>
        <taxon>Actinomycetota</taxon>
        <taxon>Actinomycetes</taxon>
        <taxon>Mycobacteriales</taxon>
        <taxon>Mycobacteriaceae</taxon>
        <taxon>Mycobacterium</taxon>
        <taxon>Mycobacterium tuberculosis complex</taxon>
    </lineage>
</organism>
<dbReference type="AlphaFoldDB" id="A0A0U0UG03"/>
<dbReference type="EMBL" id="CSAE01000175">
    <property type="protein sequence ID" value="COV67853.1"/>
    <property type="molecule type" value="Genomic_DNA"/>
</dbReference>
<dbReference type="Proteomes" id="UP000038802">
    <property type="component" value="Unassembled WGS sequence"/>
</dbReference>
<sequence>MSLPPSSERNCATSDAEATLVLWAPTAFNASASCAVSGSASDALSSSQDPASICGTSGSSPRSHSMVNNRSSNTRFARSCSEIPAASRNPSTVKSTVPAWSNTSRSASHSPARDDDVTRARQ</sequence>
<name>A0A0U0UG03_MYCTX</name>
<evidence type="ECO:0000313" key="3">
    <source>
        <dbReference type="Proteomes" id="UP000038802"/>
    </source>
</evidence>
<proteinExistence type="predicted"/>
<evidence type="ECO:0000256" key="1">
    <source>
        <dbReference type="SAM" id="MobiDB-lite"/>
    </source>
</evidence>